<reference evidence="1 2" key="1">
    <citation type="journal article" date="2023" name="ACS Omega">
        <title>Identification of the Neoaspergillic Acid Biosynthesis Gene Cluster by Establishing an In Vitro CRISPR-Ribonucleoprotein Genetic System in Aspergillus melleus.</title>
        <authorList>
            <person name="Yuan B."/>
            <person name="Grau M.F."/>
            <person name="Murata R.M."/>
            <person name="Torok T."/>
            <person name="Venkateswaran K."/>
            <person name="Stajich J.E."/>
            <person name="Wang C.C.C."/>
        </authorList>
    </citation>
    <scope>NUCLEOTIDE SEQUENCE [LARGE SCALE GENOMIC DNA]</scope>
    <source>
        <strain evidence="1 2">IMV 1140</strain>
    </source>
</reference>
<dbReference type="EMBL" id="JAOPJF010000019">
    <property type="protein sequence ID" value="KAK1146151.1"/>
    <property type="molecule type" value="Genomic_DNA"/>
</dbReference>
<comment type="caution">
    <text evidence="1">The sequence shown here is derived from an EMBL/GenBank/DDBJ whole genome shotgun (WGS) entry which is preliminary data.</text>
</comment>
<protein>
    <submittedName>
        <fullName evidence="1">Uncharacterized protein</fullName>
    </submittedName>
</protein>
<evidence type="ECO:0000313" key="2">
    <source>
        <dbReference type="Proteomes" id="UP001177260"/>
    </source>
</evidence>
<dbReference type="Proteomes" id="UP001177260">
    <property type="component" value="Unassembled WGS sequence"/>
</dbReference>
<accession>A0ACC3B779</accession>
<evidence type="ECO:0000313" key="1">
    <source>
        <dbReference type="EMBL" id="KAK1146151.1"/>
    </source>
</evidence>
<keyword evidence="2" id="KW-1185">Reference proteome</keyword>
<sequence length="209" mass="22856">MSGKVPTRIAYPKQNRPLPAVRWGYGVEPGMVACSWTKLYLADGNQFEDVALEFATKMGILQIPRGKTHENVLEDFLVEVLQFAYSRLKVRFGANLANMRKEIIYTFPATWSARSISATETIARAAGFGEEDFFKNAKISMLGFTEPEAAMALVVADQTVLSGSILEGGDCLMIVNCGGGTVDLTTYHVADTSPLLYDELTSSMGKKPL</sequence>
<organism evidence="1 2">
    <name type="scientific">Aspergillus melleus</name>
    <dbReference type="NCBI Taxonomy" id="138277"/>
    <lineage>
        <taxon>Eukaryota</taxon>
        <taxon>Fungi</taxon>
        <taxon>Dikarya</taxon>
        <taxon>Ascomycota</taxon>
        <taxon>Pezizomycotina</taxon>
        <taxon>Eurotiomycetes</taxon>
        <taxon>Eurotiomycetidae</taxon>
        <taxon>Eurotiales</taxon>
        <taxon>Aspergillaceae</taxon>
        <taxon>Aspergillus</taxon>
        <taxon>Aspergillus subgen. Circumdati</taxon>
    </lineage>
</organism>
<gene>
    <name evidence="1" type="ORF">N8T08_003241</name>
</gene>
<proteinExistence type="predicted"/>
<name>A0ACC3B779_9EURO</name>